<dbReference type="AlphaFoldDB" id="A0A364REI5"/>
<organism evidence="2 3">
    <name type="scientific">Pontibacter arcticus</name>
    <dbReference type="NCBI Taxonomy" id="2080288"/>
    <lineage>
        <taxon>Bacteria</taxon>
        <taxon>Pseudomonadati</taxon>
        <taxon>Bacteroidota</taxon>
        <taxon>Cytophagia</taxon>
        <taxon>Cytophagales</taxon>
        <taxon>Hymenobacteraceae</taxon>
        <taxon>Pontibacter</taxon>
    </lineage>
</organism>
<dbReference type="EMBL" id="QMDV01000003">
    <property type="protein sequence ID" value="RAU82586.1"/>
    <property type="molecule type" value="Genomic_DNA"/>
</dbReference>
<reference evidence="2 3" key="1">
    <citation type="submission" date="2018-06" db="EMBL/GenBank/DDBJ databases">
        <authorList>
            <person name="Liu Z.-W."/>
        </authorList>
    </citation>
    <scope>NUCLEOTIDE SEQUENCE [LARGE SCALE GENOMIC DNA]</scope>
    <source>
        <strain evidence="2 3">2b14</strain>
    </source>
</reference>
<evidence type="ECO:0000313" key="2">
    <source>
        <dbReference type="EMBL" id="RAU82586.1"/>
    </source>
</evidence>
<evidence type="ECO:0000256" key="1">
    <source>
        <dbReference type="SAM" id="Coils"/>
    </source>
</evidence>
<gene>
    <name evidence="2" type="ORF">DP923_12535</name>
</gene>
<keyword evidence="3" id="KW-1185">Reference proteome</keyword>
<reference evidence="2 3" key="2">
    <citation type="submission" date="2018-07" db="EMBL/GenBank/DDBJ databases">
        <title>Pontibacter sp. 2b14 genomic sequence and assembly.</title>
        <authorList>
            <person name="Du Z.-J."/>
        </authorList>
    </citation>
    <scope>NUCLEOTIDE SEQUENCE [LARGE SCALE GENOMIC DNA]</scope>
    <source>
        <strain evidence="2 3">2b14</strain>
    </source>
</reference>
<name>A0A364REI5_9BACT</name>
<comment type="caution">
    <text evidence="2">The sequence shown here is derived from an EMBL/GenBank/DDBJ whole genome shotgun (WGS) entry which is preliminary data.</text>
</comment>
<dbReference type="RefSeq" id="WP_112306179.1">
    <property type="nucleotide sequence ID" value="NZ_QMDV01000003.1"/>
</dbReference>
<feature type="coiled-coil region" evidence="1">
    <location>
        <begin position="23"/>
        <end position="50"/>
    </location>
</feature>
<dbReference type="OrthoDB" id="883158at2"/>
<proteinExistence type="predicted"/>
<protein>
    <submittedName>
        <fullName evidence="2">Uncharacterized protein</fullName>
    </submittedName>
</protein>
<evidence type="ECO:0000313" key="3">
    <source>
        <dbReference type="Proteomes" id="UP000251692"/>
    </source>
</evidence>
<dbReference type="Proteomes" id="UP000251692">
    <property type="component" value="Unassembled WGS sequence"/>
</dbReference>
<sequence>MNANDLNKAIVAILEKKQQLNGMDYNDERYDDLEEALHDLEDDFNETYGDEMEDVLEDVHAKLKSDAELLLPTAYLASALDVEEIDLDEDVREGVWVESDSFPGVEMRLVLVANPPRFLLVLADQERVLWTAE</sequence>
<keyword evidence="1" id="KW-0175">Coiled coil</keyword>
<accession>A0A364REI5</accession>